<dbReference type="Proteomes" id="UP000007524">
    <property type="component" value="Segment"/>
</dbReference>
<dbReference type="RefSeq" id="YP_007007223.1">
    <property type="nucleotide sequence ID" value="NC_019526.1"/>
</dbReference>
<evidence type="ECO:0000256" key="1">
    <source>
        <dbReference type="SAM" id="MobiDB-lite"/>
    </source>
</evidence>
<reference evidence="2 3" key="1">
    <citation type="journal article" date="2012" name="J. Virol.">
        <title>Genome of Klebsiella sp.-Infecting Bacteriophage vB_KleM_RaK2.</title>
        <authorList>
            <person name="Simoliunas E."/>
            <person name="Kaliniene L."/>
            <person name="Truncaite L."/>
            <person name="Klausa V."/>
            <person name="Zajanckauskaite A."/>
            <person name="Meskys R."/>
        </authorList>
    </citation>
    <scope>NUCLEOTIDE SEQUENCE [LARGE SCALE GENOMIC DNA]</scope>
</reference>
<keyword evidence="3" id="KW-1185">Reference proteome</keyword>
<proteinExistence type="predicted"/>
<organism evidence="2 3">
    <name type="scientific">Klebsiella phage vB_KleM_RaK2</name>
    <dbReference type="NCBI Taxonomy" id="1147094"/>
    <lineage>
        <taxon>Viruses</taxon>
        <taxon>Duplodnaviria</taxon>
        <taxon>Heunggongvirae</taxon>
        <taxon>Uroviricota</taxon>
        <taxon>Caudoviricetes</taxon>
        <taxon>Alcyoneusvirus</taxon>
        <taxon>Alcyoneusvirus RaK2</taxon>
    </lineage>
</organism>
<name>H6X3M5_9CAUD</name>
<accession>H6X3M5</accession>
<dbReference type="GeneID" id="14012656"/>
<protein>
    <submittedName>
        <fullName evidence="2">Uncharacterized protein</fullName>
    </submittedName>
</protein>
<feature type="compositionally biased region" description="Low complexity" evidence="1">
    <location>
        <begin position="192"/>
        <end position="217"/>
    </location>
</feature>
<dbReference type="KEGG" id="vg:14012656"/>
<feature type="region of interest" description="Disordered" evidence="1">
    <location>
        <begin position="187"/>
        <end position="217"/>
    </location>
</feature>
<evidence type="ECO:0000313" key="3">
    <source>
        <dbReference type="Proteomes" id="UP000007524"/>
    </source>
</evidence>
<gene>
    <name evidence="2" type="ORF">RaK2_00068</name>
</gene>
<dbReference type="OrthoDB" id="2487at10239"/>
<evidence type="ECO:0000313" key="2">
    <source>
        <dbReference type="EMBL" id="AFA44341.1"/>
    </source>
</evidence>
<dbReference type="EMBL" id="JQ513383">
    <property type="protein sequence ID" value="AFA44341.1"/>
    <property type="molecule type" value="Genomic_DNA"/>
</dbReference>
<sequence>MAYKMWKKGRTNDYSFIDSAIAEQYNIGGVDMWLYAYCGEKPTSSTGDYTTTSSSESSFDINSVSDWVFGDTSNRKYNLEAITFSCVYQVQEATPDMKLPGLFFDFNTMDITVHYNDMMKRLGRKILPGDVIELPNLRDFDVIGKDSGINRFYVVQDAFKTYEGYSATWQAHIWKIRVKPITDSPEYSDLLQNNSYPDNPDDPNNGNGNGNNNSNYQNEMDIMNKIITIAENDVPYLNFDNEQFYDPRIDYVDLSKSMLNGYDFPEEPANNMLYLKKTKPVLKENVDDVWNVVSTGYDINFPSNPTDGDFFFKEDSTNVSGFSLYQYDNSSNSWLLCDVEYSKEDKQPKNNMEFYVKYSDLQVYQYKDDSWIIPSNFPGKFNFNTSNINDIIDDPNNYRPEIPPQRGSVPEGTEFPSTPTDGEYFFRTDYNPVTCWKYNADSQSWVVFDYGNRIPWLGSDPELVNFVNSSDRMPLHDIASTPKYRK</sequence>